<accession>A0A9P6C295</accession>
<evidence type="ECO:0000256" key="3">
    <source>
        <dbReference type="ARBA" id="ARBA00022833"/>
    </source>
</evidence>
<feature type="region of interest" description="Disordered" evidence="5">
    <location>
        <begin position="270"/>
        <end position="311"/>
    </location>
</feature>
<dbReference type="SUPFAM" id="SSF90209">
    <property type="entry name" value="Ran binding protein zinc finger-like"/>
    <property type="match status" value="2"/>
</dbReference>
<proteinExistence type="predicted"/>
<evidence type="ECO:0000256" key="5">
    <source>
        <dbReference type="SAM" id="MobiDB-lite"/>
    </source>
</evidence>
<dbReference type="Pfam" id="PF00641">
    <property type="entry name" value="Zn_ribbon_RanBP"/>
    <property type="match status" value="1"/>
</dbReference>
<dbReference type="GO" id="GO:0005634">
    <property type="term" value="C:nucleus"/>
    <property type="evidence" value="ECO:0007669"/>
    <property type="project" value="TreeGrafter"/>
</dbReference>
<keyword evidence="2 4" id="KW-0863">Zinc-finger</keyword>
<protein>
    <submittedName>
        <fullName evidence="8">WLM-domain-containing protein</fullName>
    </submittedName>
</protein>
<feature type="domain" description="RanBP2-type" evidence="6">
    <location>
        <begin position="244"/>
        <end position="274"/>
    </location>
</feature>
<gene>
    <name evidence="8" type="ORF">P691DRAFT_794965</name>
</gene>
<feature type="compositionally biased region" description="Polar residues" evidence="5">
    <location>
        <begin position="290"/>
        <end position="310"/>
    </location>
</feature>
<dbReference type="PROSITE" id="PS50199">
    <property type="entry name" value="ZF_RANBP2_2"/>
    <property type="match status" value="2"/>
</dbReference>
<dbReference type="PROSITE" id="PS51397">
    <property type="entry name" value="WLM"/>
    <property type="match status" value="1"/>
</dbReference>
<sequence>MVENLVLSFEHLEVRPHADQALGILQRVASLLKPIMRKHGWKLPVLAEFFPDNPSLQDIGQGEKICLRLRPARAADTFREETELLDTMLHELTHNVHGSHDEAFWKFHAQLQNEYEVLRHSGYAGEGFFAPGRRLGVGVSHNIPVHQVRLGALDAAEKRIQKTEIMGSGGGLGGWKAPGFTPRELSARAAERRAQEERGCGNSDVGAQSLAIKEARKARAESASTGAAGLQNGGVITTAIIGPKDQVKWACPSCTLINSASQRNCKLCETRQPDQEPGEPSRSSYASSSKIRNPPQQDQSTLAGPQNNPRPDSWKCSVCTLLNEFSFLQCAICMTRRPFDQSSTWVCLACDASGNLHDFWSCRKCGAIKPFS</sequence>
<dbReference type="Gene3D" id="4.10.1060.10">
    <property type="entry name" value="Zinc finger, RanBP2-type"/>
    <property type="match status" value="1"/>
</dbReference>
<dbReference type="Gene3D" id="2.30.30.380">
    <property type="entry name" value="Zn-finger domain of Sec23/24"/>
    <property type="match status" value="1"/>
</dbReference>
<dbReference type="GO" id="GO:0008270">
    <property type="term" value="F:zinc ion binding"/>
    <property type="evidence" value="ECO:0007669"/>
    <property type="project" value="UniProtKB-KW"/>
</dbReference>
<dbReference type="OrthoDB" id="261960at2759"/>
<dbReference type="AlphaFoldDB" id="A0A9P6C295"/>
<evidence type="ECO:0000259" key="6">
    <source>
        <dbReference type="PROSITE" id="PS50199"/>
    </source>
</evidence>
<dbReference type="GO" id="GO:0006281">
    <property type="term" value="P:DNA repair"/>
    <property type="evidence" value="ECO:0007669"/>
    <property type="project" value="TreeGrafter"/>
</dbReference>
<feature type="domain" description="WLM" evidence="7">
    <location>
        <begin position="1"/>
        <end position="195"/>
    </location>
</feature>
<evidence type="ECO:0000313" key="9">
    <source>
        <dbReference type="Proteomes" id="UP000807342"/>
    </source>
</evidence>
<evidence type="ECO:0000256" key="4">
    <source>
        <dbReference type="PROSITE-ProRule" id="PRU00322"/>
    </source>
</evidence>
<dbReference type="PANTHER" id="PTHR46622:SF1">
    <property type="entry name" value="DNA-DEPENDENT METALLOPROTEASE WSS1"/>
    <property type="match status" value="1"/>
</dbReference>
<dbReference type="InterPro" id="IPR013536">
    <property type="entry name" value="WLM_dom"/>
</dbReference>
<evidence type="ECO:0000259" key="7">
    <source>
        <dbReference type="PROSITE" id="PS51397"/>
    </source>
</evidence>
<dbReference type="Proteomes" id="UP000807342">
    <property type="component" value="Unassembled WGS sequence"/>
</dbReference>
<keyword evidence="9" id="KW-1185">Reference proteome</keyword>
<dbReference type="InterPro" id="IPR036443">
    <property type="entry name" value="Znf_RanBP2_sf"/>
</dbReference>
<evidence type="ECO:0000313" key="8">
    <source>
        <dbReference type="EMBL" id="KAF9446123.1"/>
    </source>
</evidence>
<dbReference type="PANTHER" id="PTHR46622">
    <property type="entry name" value="DNA-DEPENDENT METALLOPROTEASE WSS1"/>
    <property type="match status" value="1"/>
</dbReference>
<evidence type="ECO:0000256" key="1">
    <source>
        <dbReference type="ARBA" id="ARBA00022723"/>
    </source>
</evidence>
<organism evidence="8 9">
    <name type="scientific">Macrolepiota fuliginosa MF-IS2</name>
    <dbReference type="NCBI Taxonomy" id="1400762"/>
    <lineage>
        <taxon>Eukaryota</taxon>
        <taxon>Fungi</taxon>
        <taxon>Dikarya</taxon>
        <taxon>Basidiomycota</taxon>
        <taxon>Agaricomycotina</taxon>
        <taxon>Agaricomycetes</taxon>
        <taxon>Agaricomycetidae</taxon>
        <taxon>Agaricales</taxon>
        <taxon>Agaricineae</taxon>
        <taxon>Agaricaceae</taxon>
        <taxon>Macrolepiota</taxon>
    </lineage>
</organism>
<comment type="caution">
    <text evidence="8">The sequence shown here is derived from an EMBL/GenBank/DDBJ whole genome shotgun (WGS) entry which is preliminary data.</text>
</comment>
<dbReference type="Pfam" id="PF08325">
    <property type="entry name" value="WLM"/>
    <property type="match status" value="1"/>
</dbReference>
<dbReference type="InterPro" id="IPR053000">
    <property type="entry name" value="WSS1-like_metalloprotease"/>
</dbReference>
<dbReference type="SMART" id="SM00547">
    <property type="entry name" value="ZnF_RBZ"/>
    <property type="match status" value="2"/>
</dbReference>
<dbReference type="EMBL" id="MU151262">
    <property type="protein sequence ID" value="KAF9446123.1"/>
    <property type="molecule type" value="Genomic_DNA"/>
</dbReference>
<dbReference type="GO" id="GO:0008237">
    <property type="term" value="F:metallopeptidase activity"/>
    <property type="evidence" value="ECO:0007669"/>
    <property type="project" value="TreeGrafter"/>
</dbReference>
<feature type="domain" description="RanBP2-type" evidence="6">
    <location>
        <begin position="310"/>
        <end position="339"/>
    </location>
</feature>
<dbReference type="PROSITE" id="PS01358">
    <property type="entry name" value="ZF_RANBP2_1"/>
    <property type="match status" value="2"/>
</dbReference>
<keyword evidence="3" id="KW-0862">Zinc</keyword>
<reference evidence="8" key="1">
    <citation type="submission" date="2020-11" db="EMBL/GenBank/DDBJ databases">
        <authorList>
            <consortium name="DOE Joint Genome Institute"/>
            <person name="Ahrendt S."/>
            <person name="Riley R."/>
            <person name="Andreopoulos W."/>
            <person name="Labutti K."/>
            <person name="Pangilinan J."/>
            <person name="Ruiz-Duenas F.J."/>
            <person name="Barrasa J.M."/>
            <person name="Sanchez-Garcia M."/>
            <person name="Camarero S."/>
            <person name="Miyauchi S."/>
            <person name="Serrano A."/>
            <person name="Linde D."/>
            <person name="Babiker R."/>
            <person name="Drula E."/>
            <person name="Ayuso-Fernandez I."/>
            <person name="Pacheco R."/>
            <person name="Padilla G."/>
            <person name="Ferreira P."/>
            <person name="Barriuso J."/>
            <person name="Kellner H."/>
            <person name="Castanera R."/>
            <person name="Alfaro M."/>
            <person name="Ramirez L."/>
            <person name="Pisabarro A.G."/>
            <person name="Kuo A."/>
            <person name="Tritt A."/>
            <person name="Lipzen A."/>
            <person name="He G."/>
            <person name="Yan M."/>
            <person name="Ng V."/>
            <person name="Cullen D."/>
            <person name="Martin F."/>
            <person name="Rosso M.-N."/>
            <person name="Henrissat B."/>
            <person name="Hibbett D."/>
            <person name="Martinez A.T."/>
            <person name="Grigoriev I.V."/>
        </authorList>
    </citation>
    <scope>NUCLEOTIDE SEQUENCE</scope>
    <source>
        <strain evidence="8">MF-IS2</strain>
    </source>
</reference>
<keyword evidence="1" id="KW-0479">Metal-binding</keyword>
<dbReference type="InterPro" id="IPR001876">
    <property type="entry name" value="Znf_RanBP2"/>
</dbReference>
<name>A0A9P6C295_9AGAR</name>
<evidence type="ECO:0000256" key="2">
    <source>
        <dbReference type="ARBA" id="ARBA00022771"/>
    </source>
</evidence>